<dbReference type="GeneID" id="19323950"/>
<proteinExistence type="predicted"/>
<dbReference type="EMBL" id="KB932800">
    <property type="protein sequence ID" value="EOO04083.1"/>
    <property type="molecule type" value="Genomic_DNA"/>
</dbReference>
<dbReference type="eggNOG" id="ENOG502QSYI">
    <property type="taxonomic scope" value="Eukaryota"/>
</dbReference>
<dbReference type="AlphaFoldDB" id="R8BXL0"/>
<dbReference type="InterPro" id="IPR029058">
    <property type="entry name" value="AB_hydrolase_fold"/>
</dbReference>
<feature type="domain" description="T6SS Phospholipase effector Tle1-like catalytic" evidence="2">
    <location>
        <begin position="10"/>
        <end position="219"/>
    </location>
</feature>
<dbReference type="PANTHER" id="PTHR33840:SF1">
    <property type="entry name" value="TLE1 PHOSPHOLIPASE DOMAIN-CONTAINING PROTEIN"/>
    <property type="match status" value="1"/>
</dbReference>
<evidence type="ECO:0000259" key="2">
    <source>
        <dbReference type="Pfam" id="PF09994"/>
    </source>
</evidence>
<protein>
    <submittedName>
        <fullName evidence="3">Putative peptidoglycan binding domain containing protein</fullName>
    </submittedName>
</protein>
<reference evidence="4" key="1">
    <citation type="journal article" date="2013" name="Genome Announc.">
        <title>Draft genome sequence of the ascomycete Phaeoacremonium aleophilum strain UCR-PA7, a causal agent of the esca disease complex in grapevines.</title>
        <authorList>
            <person name="Blanco-Ulate B."/>
            <person name="Rolshausen P."/>
            <person name="Cantu D."/>
        </authorList>
    </citation>
    <scope>NUCLEOTIDE SEQUENCE [LARGE SCALE GENOMIC DNA]</scope>
    <source>
        <strain evidence="4">UCR-PA7</strain>
    </source>
</reference>
<dbReference type="OrthoDB" id="3057168at2759"/>
<evidence type="ECO:0000313" key="4">
    <source>
        <dbReference type="Proteomes" id="UP000014074"/>
    </source>
</evidence>
<dbReference type="RefSeq" id="XP_007911146.1">
    <property type="nucleotide sequence ID" value="XM_007912955.1"/>
</dbReference>
<sequence length="461" mass="52414">MTTYSPNQKKRLLVCCDGTWMNSDTGYEEPTILNPKGKIQIPSNVTRISRSFKRRCADGTVQIIEYQSGVGTGSTMADILTGGAFGYGIAEHIREAYSFICANYVDGDEIVLIGFSRGAFTARSVAGMIGDLGLLTREGMEHFYSIFKDMENWRTPHYDDPFPNDPFPNKPWGDNAEETYRQKLLEKGYTRVYQDDGKGKLITVKAVGIMDQLRSIGVEFDSGSISRVFSQADRYYRLEASKGATEPQVKESFWQRHFPFLMKSRVLHWAMDPIFESNFPIRPWALGQILKAKSPLYVLAGKITRSPGMYKRVDSFTGRETTTFLEDTNERIHPSVRVRLAVKGLGLDDQGLWECPALLKNWRLRQTTQEFDDPIPRKTRTWDPQDPDLTGTNQVVITDPDEDTAKWGGRWVWEYVGPEHKAPRQPLLVEEPLGPYESYLLKLSAGYPNVFEFAAEHNMLA</sequence>
<feature type="region of interest" description="Disordered" evidence="1">
    <location>
        <begin position="374"/>
        <end position="393"/>
    </location>
</feature>
<gene>
    <name evidence="3" type="ORF">UCRPA7_359</name>
</gene>
<dbReference type="HOGENOM" id="CLU_005049_1_1_1"/>
<keyword evidence="4" id="KW-1185">Reference proteome</keyword>
<name>R8BXL0_PHAM7</name>
<feature type="compositionally biased region" description="Basic and acidic residues" evidence="1">
    <location>
        <begin position="374"/>
        <end position="383"/>
    </location>
</feature>
<dbReference type="InterPro" id="IPR018712">
    <property type="entry name" value="Tle1-like_cat"/>
</dbReference>
<dbReference type="KEGG" id="tmn:UCRPA7_359"/>
<evidence type="ECO:0000313" key="3">
    <source>
        <dbReference type="EMBL" id="EOO04083.1"/>
    </source>
</evidence>
<dbReference type="Proteomes" id="UP000014074">
    <property type="component" value="Unassembled WGS sequence"/>
</dbReference>
<organism evidence="3 4">
    <name type="scientific">Phaeoacremonium minimum (strain UCR-PA7)</name>
    <name type="common">Esca disease fungus</name>
    <name type="synonym">Togninia minima</name>
    <dbReference type="NCBI Taxonomy" id="1286976"/>
    <lineage>
        <taxon>Eukaryota</taxon>
        <taxon>Fungi</taxon>
        <taxon>Dikarya</taxon>
        <taxon>Ascomycota</taxon>
        <taxon>Pezizomycotina</taxon>
        <taxon>Sordariomycetes</taxon>
        <taxon>Sordariomycetidae</taxon>
        <taxon>Togniniales</taxon>
        <taxon>Togniniaceae</taxon>
        <taxon>Phaeoacremonium</taxon>
    </lineage>
</organism>
<evidence type="ECO:0000256" key="1">
    <source>
        <dbReference type="SAM" id="MobiDB-lite"/>
    </source>
</evidence>
<dbReference type="Pfam" id="PF09994">
    <property type="entry name" value="T6SS_Tle1-like_cat"/>
    <property type="match status" value="1"/>
</dbReference>
<accession>R8BXL0</accession>
<dbReference type="SUPFAM" id="SSF53474">
    <property type="entry name" value="alpha/beta-Hydrolases"/>
    <property type="match status" value="1"/>
</dbReference>
<dbReference type="PANTHER" id="PTHR33840">
    <property type="match status" value="1"/>
</dbReference>